<dbReference type="KEGG" id="teu:TEU_05225"/>
<feature type="transmembrane region" description="Helical" evidence="1">
    <location>
        <begin position="143"/>
        <end position="166"/>
    </location>
</feature>
<evidence type="ECO:0008006" key="4">
    <source>
        <dbReference type="Google" id="ProtNLM"/>
    </source>
</evidence>
<feature type="transmembrane region" description="Helical" evidence="1">
    <location>
        <begin position="106"/>
        <end position="131"/>
    </location>
</feature>
<feature type="transmembrane region" description="Helical" evidence="1">
    <location>
        <begin position="211"/>
        <end position="230"/>
    </location>
</feature>
<keyword evidence="3" id="KW-1185">Reference proteome</keyword>
<keyword evidence="1" id="KW-1133">Transmembrane helix</keyword>
<dbReference type="AlphaFoldDB" id="A0A097QTH1"/>
<dbReference type="Proteomes" id="UP000029980">
    <property type="component" value="Chromosome"/>
</dbReference>
<dbReference type="Pfam" id="PF12730">
    <property type="entry name" value="ABC2_membrane_4"/>
    <property type="match status" value="1"/>
</dbReference>
<organism evidence="2 3">
    <name type="scientific">Thermococcus eurythermalis</name>
    <dbReference type="NCBI Taxonomy" id="1505907"/>
    <lineage>
        <taxon>Archaea</taxon>
        <taxon>Methanobacteriati</taxon>
        <taxon>Methanobacteriota</taxon>
        <taxon>Thermococci</taxon>
        <taxon>Thermococcales</taxon>
        <taxon>Thermococcaceae</taxon>
        <taxon>Thermococcus</taxon>
    </lineage>
</organism>
<evidence type="ECO:0000313" key="3">
    <source>
        <dbReference type="Proteomes" id="UP000029980"/>
    </source>
</evidence>
<protein>
    <recommendedName>
        <fullName evidence="4">ABC transporter permease</fullName>
    </recommendedName>
</protein>
<proteinExistence type="predicted"/>
<dbReference type="HOGENOM" id="CLU_093725_0_0_2"/>
<reference evidence="2 3" key="1">
    <citation type="journal article" date="2015" name="Int. J. Syst. Evol. Microbiol.">
        <title>Thermococcus eurythermalis sp. nov., a conditional piezophilic hyperthermophilic archaeon with a wide temperature range isolated from an oil-immersed chimney in the Guaymas Basin.</title>
        <authorList>
            <person name="Zhao W."/>
            <person name="Zeng X."/>
            <person name="Xiao X."/>
        </authorList>
    </citation>
    <scope>NUCLEOTIDE SEQUENCE [LARGE SCALE GENOMIC DNA]</scope>
    <source>
        <strain evidence="2 3">A501</strain>
    </source>
</reference>
<feature type="transmembrane region" description="Helical" evidence="1">
    <location>
        <begin position="56"/>
        <end position="77"/>
    </location>
</feature>
<feature type="transmembrane region" description="Helical" evidence="1">
    <location>
        <begin position="173"/>
        <end position="191"/>
    </location>
</feature>
<evidence type="ECO:0000313" key="2">
    <source>
        <dbReference type="EMBL" id="AIU69786.1"/>
    </source>
</evidence>
<sequence length="237" mass="26779">MRALVKHELQEPTKLSVLLLFSVLISAAYKAFLIGYKSSFSSTYPHFHLHRVFVEMGHSNMTFYLFATLMASSIVGISTRTERDTGVALSIYALPYSRKAILTAKFFSNFLLIFVYSLALHVVVFVLHFSGTLEGVLNALREGIPFVIIFYIIVTFYVVSLSSFVAISSPNTYVAIMVSFLALYFPVLANIKWLMPALTEWWEAGLSTYATSFKTLIFLSTVLFIAYIIIGERRDVR</sequence>
<keyword evidence="1" id="KW-0812">Transmembrane</keyword>
<gene>
    <name evidence="2" type="ORF">TEU_05225</name>
</gene>
<feature type="transmembrane region" description="Helical" evidence="1">
    <location>
        <begin position="15"/>
        <end position="36"/>
    </location>
</feature>
<dbReference type="GeneID" id="25152837"/>
<keyword evidence="1" id="KW-0472">Membrane</keyword>
<dbReference type="OrthoDB" id="101536at2157"/>
<dbReference type="RefSeq" id="WP_050002761.1">
    <property type="nucleotide sequence ID" value="NZ_CP008887.1"/>
</dbReference>
<evidence type="ECO:0000256" key="1">
    <source>
        <dbReference type="SAM" id="Phobius"/>
    </source>
</evidence>
<accession>A0A097QTH1</accession>
<dbReference type="STRING" id="1505907.TEU_05225"/>
<name>A0A097QTH1_9EURY</name>
<dbReference type="EMBL" id="CP008887">
    <property type="protein sequence ID" value="AIU69786.1"/>
    <property type="molecule type" value="Genomic_DNA"/>
</dbReference>